<keyword evidence="3" id="KW-1185">Reference proteome</keyword>
<feature type="compositionally biased region" description="Basic and acidic residues" evidence="1">
    <location>
        <begin position="183"/>
        <end position="201"/>
    </location>
</feature>
<feature type="region of interest" description="Disordered" evidence="1">
    <location>
        <begin position="165"/>
        <end position="201"/>
    </location>
</feature>
<dbReference type="AlphaFoldDB" id="A0A9P0GCZ3"/>
<evidence type="ECO:0000313" key="3">
    <source>
        <dbReference type="Proteomes" id="UP001153636"/>
    </source>
</evidence>
<dbReference type="EMBL" id="OV651814">
    <property type="protein sequence ID" value="CAH1106371.1"/>
    <property type="molecule type" value="Genomic_DNA"/>
</dbReference>
<dbReference type="Proteomes" id="UP001153636">
    <property type="component" value="Chromosome 2"/>
</dbReference>
<name>A0A9P0GCZ3_9CUCU</name>
<evidence type="ECO:0000256" key="1">
    <source>
        <dbReference type="SAM" id="MobiDB-lite"/>
    </source>
</evidence>
<proteinExistence type="predicted"/>
<accession>A0A9P0GCZ3</accession>
<organism evidence="2 3">
    <name type="scientific">Psylliodes chrysocephalus</name>
    <dbReference type="NCBI Taxonomy" id="3402493"/>
    <lineage>
        <taxon>Eukaryota</taxon>
        <taxon>Metazoa</taxon>
        <taxon>Ecdysozoa</taxon>
        <taxon>Arthropoda</taxon>
        <taxon>Hexapoda</taxon>
        <taxon>Insecta</taxon>
        <taxon>Pterygota</taxon>
        <taxon>Neoptera</taxon>
        <taxon>Endopterygota</taxon>
        <taxon>Coleoptera</taxon>
        <taxon>Polyphaga</taxon>
        <taxon>Cucujiformia</taxon>
        <taxon>Chrysomeloidea</taxon>
        <taxon>Chrysomelidae</taxon>
        <taxon>Galerucinae</taxon>
        <taxon>Alticini</taxon>
        <taxon>Psylliodes</taxon>
    </lineage>
</organism>
<reference evidence="2" key="1">
    <citation type="submission" date="2022-01" db="EMBL/GenBank/DDBJ databases">
        <authorList>
            <person name="King R."/>
        </authorList>
    </citation>
    <scope>NUCLEOTIDE SEQUENCE</scope>
</reference>
<protein>
    <submittedName>
        <fullName evidence="2">Uncharacterized protein</fullName>
    </submittedName>
</protein>
<evidence type="ECO:0000313" key="2">
    <source>
        <dbReference type="EMBL" id="CAH1106371.1"/>
    </source>
</evidence>
<gene>
    <name evidence="2" type="ORF">PSYICH_LOCUS6747</name>
</gene>
<sequence length="224" mass="25582">MKQKSLKTRFKKMNAIEIRVHKQEKLINYNDLNAITQVDEILESIARVVGFENKKVVTGVIGEISEQISSCVRQILITLLMESKTKALTLLTEEFCKVTEKVITVTQVKKLLNNMKTALKRKTDLKTTGNKVIKLKDWEKDLLTIMNKEENPIFSKVPGALSVGVKRQSEMEAEKSQSNPTTHTDDKLESTASKDKVKIRKTKDISTDMRLKKQRICLCQNFNV</sequence>
<dbReference type="OrthoDB" id="6773400at2759"/>